<comment type="caution">
    <text evidence="2">The sequence shown here is derived from an EMBL/GenBank/DDBJ whole genome shotgun (WGS) entry which is preliminary data.</text>
</comment>
<dbReference type="EMBL" id="BMAV01001236">
    <property type="protein sequence ID" value="GFY39145.1"/>
    <property type="molecule type" value="Genomic_DNA"/>
</dbReference>
<feature type="compositionally biased region" description="Polar residues" evidence="1">
    <location>
        <begin position="65"/>
        <end position="75"/>
    </location>
</feature>
<reference evidence="2" key="1">
    <citation type="submission" date="2020-08" db="EMBL/GenBank/DDBJ databases">
        <title>Multicomponent nature underlies the extraordinary mechanical properties of spider dragline silk.</title>
        <authorList>
            <person name="Kono N."/>
            <person name="Nakamura H."/>
            <person name="Mori M."/>
            <person name="Yoshida Y."/>
            <person name="Ohtoshi R."/>
            <person name="Malay A.D."/>
            <person name="Moran D.A.P."/>
            <person name="Tomita M."/>
            <person name="Numata K."/>
            <person name="Arakawa K."/>
        </authorList>
    </citation>
    <scope>NUCLEOTIDE SEQUENCE</scope>
</reference>
<keyword evidence="3" id="KW-1185">Reference proteome</keyword>
<feature type="region of interest" description="Disordered" evidence="1">
    <location>
        <begin position="50"/>
        <end position="86"/>
    </location>
</feature>
<gene>
    <name evidence="2" type="ORF">TNIN_491201</name>
</gene>
<accession>A0A8X6WQX9</accession>
<evidence type="ECO:0000256" key="1">
    <source>
        <dbReference type="SAM" id="MobiDB-lite"/>
    </source>
</evidence>
<name>A0A8X6WQX9_9ARAC</name>
<protein>
    <submittedName>
        <fullName evidence="2">Uncharacterized protein</fullName>
    </submittedName>
</protein>
<sequence>MPYGAKEGCSKIFKLFCEKFSTVVLDFEGTINAQLIERIAKSALSEEAAKKLTASEGQGIPPPQSADQTASTSTLPRRRKPGSLSYSQWKRKGNYLKSLEAIYLKFRETESGEKNHPREV</sequence>
<proteinExistence type="predicted"/>
<dbReference type="AlphaFoldDB" id="A0A8X6WQX9"/>
<evidence type="ECO:0000313" key="3">
    <source>
        <dbReference type="Proteomes" id="UP000886998"/>
    </source>
</evidence>
<dbReference type="Proteomes" id="UP000886998">
    <property type="component" value="Unassembled WGS sequence"/>
</dbReference>
<organism evidence="2 3">
    <name type="scientific">Trichonephila inaurata madagascariensis</name>
    <dbReference type="NCBI Taxonomy" id="2747483"/>
    <lineage>
        <taxon>Eukaryota</taxon>
        <taxon>Metazoa</taxon>
        <taxon>Ecdysozoa</taxon>
        <taxon>Arthropoda</taxon>
        <taxon>Chelicerata</taxon>
        <taxon>Arachnida</taxon>
        <taxon>Araneae</taxon>
        <taxon>Araneomorphae</taxon>
        <taxon>Entelegynae</taxon>
        <taxon>Araneoidea</taxon>
        <taxon>Nephilidae</taxon>
        <taxon>Trichonephila</taxon>
        <taxon>Trichonephila inaurata</taxon>
    </lineage>
</organism>
<evidence type="ECO:0000313" key="2">
    <source>
        <dbReference type="EMBL" id="GFY39145.1"/>
    </source>
</evidence>